<protein>
    <submittedName>
        <fullName evidence="2">Uncharacterized protein</fullName>
    </submittedName>
</protein>
<name>A0AAV4UGP3_9ARAC</name>
<sequence length="121" mass="13411">MLLSIHNLKIRVTANQSALNQSENTTCPSSSQIQKHSNQPELQIENTTCHPSSQIQSTTSNPASKIENTISHSLSQIQNATFHSSSQIQSYCKSVSIESKGKYYLSLIITNSKYLPFIIVN</sequence>
<dbReference type="EMBL" id="BPLQ01011253">
    <property type="protein sequence ID" value="GIY56995.1"/>
    <property type="molecule type" value="Genomic_DNA"/>
</dbReference>
<evidence type="ECO:0000313" key="3">
    <source>
        <dbReference type="Proteomes" id="UP001054837"/>
    </source>
</evidence>
<accession>A0AAV4UGP3</accession>
<evidence type="ECO:0000313" key="2">
    <source>
        <dbReference type="EMBL" id="GIY56995.1"/>
    </source>
</evidence>
<evidence type="ECO:0000256" key="1">
    <source>
        <dbReference type="SAM" id="MobiDB-lite"/>
    </source>
</evidence>
<organism evidence="2 3">
    <name type="scientific">Caerostris darwini</name>
    <dbReference type="NCBI Taxonomy" id="1538125"/>
    <lineage>
        <taxon>Eukaryota</taxon>
        <taxon>Metazoa</taxon>
        <taxon>Ecdysozoa</taxon>
        <taxon>Arthropoda</taxon>
        <taxon>Chelicerata</taxon>
        <taxon>Arachnida</taxon>
        <taxon>Araneae</taxon>
        <taxon>Araneomorphae</taxon>
        <taxon>Entelegynae</taxon>
        <taxon>Araneoidea</taxon>
        <taxon>Araneidae</taxon>
        <taxon>Caerostris</taxon>
    </lineage>
</organism>
<proteinExistence type="predicted"/>
<gene>
    <name evidence="2" type="ORF">CDAR_289521</name>
</gene>
<feature type="region of interest" description="Disordered" evidence="1">
    <location>
        <begin position="19"/>
        <end position="65"/>
    </location>
</feature>
<dbReference type="AlphaFoldDB" id="A0AAV4UGP3"/>
<keyword evidence="3" id="KW-1185">Reference proteome</keyword>
<dbReference type="Proteomes" id="UP001054837">
    <property type="component" value="Unassembled WGS sequence"/>
</dbReference>
<reference evidence="2 3" key="1">
    <citation type="submission" date="2021-06" db="EMBL/GenBank/DDBJ databases">
        <title>Caerostris darwini draft genome.</title>
        <authorList>
            <person name="Kono N."/>
            <person name="Arakawa K."/>
        </authorList>
    </citation>
    <scope>NUCLEOTIDE SEQUENCE [LARGE SCALE GENOMIC DNA]</scope>
</reference>
<comment type="caution">
    <text evidence="2">The sequence shown here is derived from an EMBL/GenBank/DDBJ whole genome shotgun (WGS) entry which is preliminary data.</text>
</comment>